<organism evidence="1 2">
    <name type="scientific">Polypedilum vanderplanki</name>
    <name type="common">Sleeping chironomid midge</name>
    <dbReference type="NCBI Taxonomy" id="319348"/>
    <lineage>
        <taxon>Eukaryota</taxon>
        <taxon>Metazoa</taxon>
        <taxon>Ecdysozoa</taxon>
        <taxon>Arthropoda</taxon>
        <taxon>Hexapoda</taxon>
        <taxon>Insecta</taxon>
        <taxon>Pterygota</taxon>
        <taxon>Neoptera</taxon>
        <taxon>Endopterygota</taxon>
        <taxon>Diptera</taxon>
        <taxon>Nematocera</taxon>
        <taxon>Chironomoidea</taxon>
        <taxon>Chironomidae</taxon>
        <taxon>Chironominae</taxon>
        <taxon>Polypedilum</taxon>
        <taxon>Polypedilum</taxon>
    </lineage>
</organism>
<comment type="caution">
    <text evidence="1">The sequence shown here is derived from an EMBL/GenBank/DDBJ whole genome shotgun (WGS) entry which is preliminary data.</text>
</comment>
<dbReference type="PANTHER" id="PTHR43876:SF7">
    <property type="entry name" value="UBIQUINONE BIOSYNTHESIS MONOOXYGENASE COQ6, MITOCHONDRIAL"/>
    <property type="match status" value="1"/>
</dbReference>
<keyword evidence="2" id="KW-1185">Reference proteome</keyword>
<dbReference type="InterPro" id="IPR051205">
    <property type="entry name" value="UbiH/COQ6_monooxygenase"/>
</dbReference>
<evidence type="ECO:0000313" key="1">
    <source>
        <dbReference type="EMBL" id="KAG5670920.1"/>
    </source>
</evidence>
<dbReference type="EMBL" id="JADBJN010000003">
    <property type="protein sequence ID" value="KAG5670920.1"/>
    <property type="molecule type" value="Genomic_DNA"/>
</dbReference>
<sequence>MLLLKNTKQILKQNSLCLLRHFSAIASIYDTNHYDIVIAGGGLVGIGLAASLAKNETLSDKKILLLEGAPKFKAQTREAYSNRVSAINKQSIRLLKTIDAWDFIESIRVKPIMQMLVWDGITDEVISFNHPNFNENVACIVENDLMLEGMYMQIEKLLNVHIKNESRLESCLLPKDSKIDQTVITLNSGEKFTCDLLVSCL</sequence>
<dbReference type="PANTHER" id="PTHR43876">
    <property type="entry name" value="UBIQUINONE BIOSYNTHESIS MONOOXYGENASE COQ6, MITOCHONDRIAL"/>
    <property type="match status" value="1"/>
</dbReference>
<dbReference type="AlphaFoldDB" id="A0A9J6BMG9"/>
<accession>A0A9J6BMG9</accession>
<evidence type="ECO:0008006" key="3">
    <source>
        <dbReference type="Google" id="ProtNLM"/>
    </source>
</evidence>
<gene>
    <name evidence="1" type="ORF">PVAND_001149</name>
</gene>
<evidence type="ECO:0000313" key="2">
    <source>
        <dbReference type="Proteomes" id="UP001107558"/>
    </source>
</evidence>
<dbReference type="Proteomes" id="UP001107558">
    <property type="component" value="Chromosome 3"/>
</dbReference>
<reference evidence="1" key="1">
    <citation type="submission" date="2021-03" db="EMBL/GenBank/DDBJ databases">
        <title>Chromosome level genome of the anhydrobiotic midge Polypedilum vanderplanki.</title>
        <authorList>
            <person name="Yoshida Y."/>
            <person name="Kikawada T."/>
            <person name="Gusev O."/>
        </authorList>
    </citation>
    <scope>NUCLEOTIDE SEQUENCE</scope>
    <source>
        <strain evidence="1">NIAS01</strain>
        <tissue evidence="1">Whole body or cell culture</tissue>
    </source>
</reference>
<dbReference type="Gene3D" id="3.50.50.60">
    <property type="entry name" value="FAD/NAD(P)-binding domain"/>
    <property type="match status" value="1"/>
</dbReference>
<dbReference type="GO" id="GO:0005739">
    <property type="term" value="C:mitochondrion"/>
    <property type="evidence" value="ECO:0007669"/>
    <property type="project" value="TreeGrafter"/>
</dbReference>
<name>A0A9J6BMG9_POLVA</name>
<dbReference type="InterPro" id="IPR036188">
    <property type="entry name" value="FAD/NAD-bd_sf"/>
</dbReference>
<protein>
    <recommendedName>
        <fullName evidence="3">Ubiquinone biosynthesis monooxygenase COQ6</fullName>
    </recommendedName>
</protein>
<proteinExistence type="predicted"/>
<dbReference type="SUPFAM" id="SSF51905">
    <property type="entry name" value="FAD/NAD(P)-binding domain"/>
    <property type="match status" value="1"/>
</dbReference>
<dbReference type="OrthoDB" id="683240at2759"/>